<dbReference type="Proteomes" id="UP000198406">
    <property type="component" value="Unassembled WGS sequence"/>
</dbReference>
<evidence type="ECO:0000313" key="2">
    <source>
        <dbReference type="Proteomes" id="UP000198406"/>
    </source>
</evidence>
<gene>
    <name evidence="1" type="ORF">FisN_3Hh042</name>
</gene>
<dbReference type="GO" id="GO:0005739">
    <property type="term" value="C:mitochondrion"/>
    <property type="evidence" value="ECO:0007669"/>
    <property type="project" value="TreeGrafter"/>
</dbReference>
<reference evidence="1 2" key="1">
    <citation type="journal article" date="2015" name="Plant Cell">
        <title>Oil accumulation by the oleaginous diatom Fistulifera solaris as revealed by the genome and transcriptome.</title>
        <authorList>
            <person name="Tanaka T."/>
            <person name="Maeda Y."/>
            <person name="Veluchamy A."/>
            <person name="Tanaka M."/>
            <person name="Abida H."/>
            <person name="Marechal E."/>
            <person name="Bowler C."/>
            <person name="Muto M."/>
            <person name="Sunaga Y."/>
            <person name="Tanaka M."/>
            <person name="Yoshino T."/>
            <person name="Taniguchi T."/>
            <person name="Fukuda Y."/>
            <person name="Nemoto M."/>
            <person name="Matsumoto M."/>
            <person name="Wong P.S."/>
            <person name="Aburatani S."/>
            <person name="Fujibuchi W."/>
        </authorList>
    </citation>
    <scope>NUCLEOTIDE SEQUENCE [LARGE SCALE GENOMIC DNA]</scope>
    <source>
        <strain evidence="1 2">JPCC DA0580</strain>
    </source>
</reference>
<sequence>MEDLKRKISKRFFTEPREEGPWWRSFIFSDAKRHGFIETTMSRAPKEIGCAFAASFLVSPLVSIIDKCIVQDISRHGTFAAALKHSSTEMILHPRTFFGGLSFRLTFAVYFGTYAVANLSELFLDVKKIRDDEQRKQGKVIASSIANISLLAWRDSVFARVYGSETANATKTPFRTLSLFAARDACTMYATFYLAPRAAKYLQTERGWERNTAELSMALGIPVVSQFATAPMHIHAMDYFNRPQPLPWTDRLAIIAHEFHTVAFARGLRILPAFGIGSFSNNKLRELFIRGHNENKLLNRKITILMDEATRKAKEQERRTKQHLS</sequence>
<accession>A0A1Z5JNG5</accession>
<name>A0A1Z5JNG5_FISSO</name>
<dbReference type="InParanoid" id="A0A1Z5JNG5"/>
<dbReference type="AlphaFoldDB" id="A0A1Z5JNG5"/>
<evidence type="ECO:0000313" key="1">
    <source>
        <dbReference type="EMBL" id="GAX15573.1"/>
    </source>
</evidence>
<organism evidence="1 2">
    <name type="scientific">Fistulifera solaris</name>
    <name type="common">Oleaginous diatom</name>
    <dbReference type="NCBI Taxonomy" id="1519565"/>
    <lineage>
        <taxon>Eukaryota</taxon>
        <taxon>Sar</taxon>
        <taxon>Stramenopiles</taxon>
        <taxon>Ochrophyta</taxon>
        <taxon>Bacillariophyta</taxon>
        <taxon>Bacillariophyceae</taxon>
        <taxon>Bacillariophycidae</taxon>
        <taxon>Naviculales</taxon>
        <taxon>Naviculaceae</taxon>
        <taxon>Fistulifera</taxon>
    </lineage>
</organism>
<dbReference type="EMBL" id="BDSP01000095">
    <property type="protein sequence ID" value="GAX15573.1"/>
    <property type="molecule type" value="Genomic_DNA"/>
</dbReference>
<proteinExistence type="predicted"/>
<dbReference type="PANTHER" id="PTHR37845">
    <property type="entry name" value="SEQUENCE ORPHAN"/>
    <property type="match status" value="1"/>
</dbReference>
<dbReference type="PANTHER" id="PTHR37845:SF1">
    <property type="entry name" value="SEQUENCE ORPHAN"/>
    <property type="match status" value="1"/>
</dbReference>
<dbReference type="InterPro" id="IPR038781">
    <property type="entry name" value="C365.16-ike"/>
</dbReference>
<comment type="caution">
    <text evidence="1">The sequence shown here is derived from an EMBL/GenBank/DDBJ whole genome shotgun (WGS) entry which is preliminary data.</text>
</comment>
<dbReference type="OrthoDB" id="40996at2759"/>
<keyword evidence="2" id="KW-1185">Reference proteome</keyword>
<protein>
    <submittedName>
        <fullName evidence="1">Uncharacterized protein</fullName>
    </submittedName>
</protein>